<dbReference type="PANTHER" id="PTHR24559:SF444">
    <property type="entry name" value="REVERSE TRANSCRIPTASE DOMAIN-CONTAINING PROTEIN"/>
    <property type="match status" value="1"/>
</dbReference>
<dbReference type="Pfam" id="PF00078">
    <property type="entry name" value="RVT_1"/>
    <property type="match status" value="1"/>
</dbReference>
<proteinExistence type="predicted"/>
<gene>
    <name evidence="2" type="primary">TY3B-I_463</name>
    <name evidence="2" type="ORF">CK203_115963</name>
</gene>
<evidence type="ECO:0000259" key="1">
    <source>
        <dbReference type="Pfam" id="PF00078"/>
    </source>
</evidence>
<dbReference type="Gene3D" id="3.30.70.270">
    <property type="match status" value="2"/>
</dbReference>
<comment type="caution">
    <text evidence="2">The sequence shown here is derived from an EMBL/GenBank/DDBJ whole genome shotgun (WGS) entry which is preliminary data.</text>
</comment>
<sequence>MEKDPSVADPLQPLCLSDSSNHVTYASSLLTLEELKILEGVLHQNKDVFAWTHSDMPKIHPPVGSHRLNVIPSSRPIRQKVRRFHPDRQKIIQSEVDKLLTSGFIRKEEYLYWMVNVVVVPKNGEKWRVCVDYTNLNDVFPKDSFSLPRIDEIVDSTVRHEILSFIDAFFGYHQIPMFQPDEEKTAFETLHGLYYYKVMPFGFKNVGATYQRNEHTLHLKETFRLMRAYNMKLNHAKFTFGVNTGKFMGFMVTQRGIEVNLDQIRAVMETPTSNNKKELQRLTSHLATLGRFITRFTDKLRPFFLTLKGVNVTGWTDDCKQAFEEIKHYLTQPPIMSSPKPSEQLYMYLTMFDYTLVLFYFAT</sequence>
<feature type="domain" description="Reverse transcriptase" evidence="1">
    <location>
        <begin position="120"/>
        <end position="212"/>
    </location>
</feature>
<evidence type="ECO:0000313" key="2">
    <source>
        <dbReference type="EMBL" id="RVW57831.1"/>
    </source>
</evidence>
<dbReference type="InterPro" id="IPR000477">
    <property type="entry name" value="RT_dom"/>
</dbReference>
<dbReference type="EMBL" id="QGNW01001015">
    <property type="protein sequence ID" value="RVW57831.1"/>
    <property type="molecule type" value="Genomic_DNA"/>
</dbReference>
<dbReference type="CDD" id="cd01647">
    <property type="entry name" value="RT_LTR"/>
    <property type="match status" value="1"/>
</dbReference>
<dbReference type="InterPro" id="IPR043128">
    <property type="entry name" value="Rev_trsase/Diguanyl_cyclase"/>
</dbReference>
<dbReference type="Proteomes" id="UP000288805">
    <property type="component" value="Unassembled WGS sequence"/>
</dbReference>
<dbReference type="InterPro" id="IPR053134">
    <property type="entry name" value="RNA-dir_DNA_polymerase"/>
</dbReference>
<dbReference type="InterPro" id="IPR043502">
    <property type="entry name" value="DNA/RNA_pol_sf"/>
</dbReference>
<organism evidence="2 3">
    <name type="scientific">Vitis vinifera</name>
    <name type="common">Grape</name>
    <dbReference type="NCBI Taxonomy" id="29760"/>
    <lineage>
        <taxon>Eukaryota</taxon>
        <taxon>Viridiplantae</taxon>
        <taxon>Streptophyta</taxon>
        <taxon>Embryophyta</taxon>
        <taxon>Tracheophyta</taxon>
        <taxon>Spermatophyta</taxon>
        <taxon>Magnoliopsida</taxon>
        <taxon>eudicotyledons</taxon>
        <taxon>Gunneridae</taxon>
        <taxon>Pentapetalae</taxon>
        <taxon>rosids</taxon>
        <taxon>Vitales</taxon>
        <taxon>Vitaceae</taxon>
        <taxon>Viteae</taxon>
        <taxon>Vitis</taxon>
    </lineage>
</organism>
<dbReference type="AlphaFoldDB" id="A0A438FCY5"/>
<dbReference type="Gene3D" id="3.10.10.10">
    <property type="entry name" value="HIV Type 1 Reverse Transcriptase, subunit A, domain 1"/>
    <property type="match status" value="1"/>
</dbReference>
<protein>
    <submittedName>
        <fullName evidence="2">Transposon Ty3-I Gag-Pol polyprotein</fullName>
    </submittedName>
</protein>
<dbReference type="PANTHER" id="PTHR24559">
    <property type="entry name" value="TRANSPOSON TY3-I GAG-POL POLYPROTEIN"/>
    <property type="match status" value="1"/>
</dbReference>
<evidence type="ECO:0000313" key="3">
    <source>
        <dbReference type="Proteomes" id="UP000288805"/>
    </source>
</evidence>
<accession>A0A438FCY5</accession>
<dbReference type="SUPFAM" id="SSF56672">
    <property type="entry name" value="DNA/RNA polymerases"/>
    <property type="match status" value="1"/>
</dbReference>
<name>A0A438FCY5_VITVI</name>
<reference evidence="2 3" key="1">
    <citation type="journal article" date="2018" name="PLoS Genet.">
        <title>Population sequencing reveals clonal diversity and ancestral inbreeding in the grapevine cultivar Chardonnay.</title>
        <authorList>
            <person name="Roach M.J."/>
            <person name="Johnson D.L."/>
            <person name="Bohlmann J."/>
            <person name="van Vuuren H.J."/>
            <person name="Jones S.J."/>
            <person name="Pretorius I.S."/>
            <person name="Schmidt S.A."/>
            <person name="Borneman A.R."/>
        </authorList>
    </citation>
    <scope>NUCLEOTIDE SEQUENCE [LARGE SCALE GENOMIC DNA]</scope>
    <source>
        <strain evidence="3">cv. Chardonnay</strain>
        <tissue evidence="2">Leaf</tissue>
    </source>
</reference>